<evidence type="ECO:0000256" key="12">
    <source>
        <dbReference type="ARBA" id="ARBA00022840"/>
    </source>
</evidence>
<keyword evidence="7" id="KW-0547">Nucleotide-binding</keyword>
<dbReference type="Gene3D" id="2.40.50.140">
    <property type="entry name" value="Nucleic acid-binding proteins"/>
    <property type="match status" value="1"/>
</dbReference>
<evidence type="ECO:0000256" key="9">
    <source>
        <dbReference type="ARBA" id="ARBA00022801"/>
    </source>
</evidence>
<dbReference type="InterPro" id="IPR001208">
    <property type="entry name" value="MCM_dom"/>
</dbReference>
<evidence type="ECO:0000256" key="10">
    <source>
        <dbReference type="ARBA" id="ARBA00022806"/>
    </source>
</evidence>
<dbReference type="InterPro" id="IPR027925">
    <property type="entry name" value="MCM_N"/>
</dbReference>
<gene>
    <name evidence="18" type="ORF">QTG54_016049</name>
</gene>
<reference evidence="18" key="1">
    <citation type="submission" date="2023-06" db="EMBL/GenBank/DDBJ databases">
        <title>Survivors Of The Sea: Transcriptome response of Skeletonema marinoi to long-term dormancy.</title>
        <authorList>
            <person name="Pinder M.I.M."/>
            <person name="Kourtchenko O."/>
            <person name="Robertson E.K."/>
            <person name="Larsson T."/>
            <person name="Maumus F."/>
            <person name="Osuna-Cruz C.M."/>
            <person name="Vancaester E."/>
            <person name="Stenow R."/>
            <person name="Vandepoele K."/>
            <person name="Ploug H."/>
            <person name="Bruchert V."/>
            <person name="Godhe A."/>
            <person name="Topel M."/>
        </authorList>
    </citation>
    <scope>NUCLEOTIDE SEQUENCE</scope>
    <source>
        <strain evidence="18">R05AC</strain>
    </source>
</reference>
<evidence type="ECO:0000256" key="4">
    <source>
        <dbReference type="ARBA" id="ARBA00018925"/>
    </source>
</evidence>
<evidence type="ECO:0000313" key="19">
    <source>
        <dbReference type="Proteomes" id="UP001224775"/>
    </source>
</evidence>
<dbReference type="Gene3D" id="2.20.28.10">
    <property type="match status" value="1"/>
</dbReference>
<dbReference type="GO" id="GO:0017116">
    <property type="term" value="F:single-stranded DNA helicase activity"/>
    <property type="evidence" value="ECO:0007669"/>
    <property type="project" value="TreeGrafter"/>
</dbReference>
<dbReference type="EC" id="3.6.4.12" evidence="3"/>
<evidence type="ECO:0000256" key="14">
    <source>
        <dbReference type="ARBA" id="ARBA00023242"/>
    </source>
</evidence>
<feature type="compositionally biased region" description="Acidic residues" evidence="16">
    <location>
        <begin position="204"/>
        <end position="214"/>
    </location>
</feature>
<dbReference type="Pfam" id="PF14551">
    <property type="entry name" value="MCM_N"/>
    <property type="match status" value="1"/>
</dbReference>
<feature type="domain" description="MCM C-terminal AAA(+) ATPase" evidence="17">
    <location>
        <begin position="678"/>
        <end position="884"/>
    </location>
</feature>
<keyword evidence="10" id="KW-0347">Helicase</keyword>
<evidence type="ECO:0000256" key="5">
    <source>
        <dbReference type="ARBA" id="ARBA00022705"/>
    </source>
</evidence>
<dbReference type="InterPro" id="IPR008045">
    <property type="entry name" value="MCM2"/>
</dbReference>
<evidence type="ECO:0000256" key="11">
    <source>
        <dbReference type="ARBA" id="ARBA00022833"/>
    </source>
</evidence>
<dbReference type="SUPFAM" id="SSF50249">
    <property type="entry name" value="Nucleic acid-binding proteins"/>
    <property type="match status" value="1"/>
</dbReference>
<dbReference type="Gene3D" id="3.40.50.300">
    <property type="entry name" value="P-loop containing nucleotide triphosphate hydrolases"/>
    <property type="match status" value="1"/>
</dbReference>
<dbReference type="PANTHER" id="PTHR11630:SF44">
    <property type="entry name" value="DNA REPLICATION LICENSING FACTOR MCM2"/>
    <property type="match status" value="1"/>
</dbReference>
<dbReference type="EMBL" id="JATAAI010000051">
    <property type="protein sequence ID" value="KAK1733332.1"/>
    <property type="molecule type" value="Genomic_DNA"/>
</dbReference>
<dbReference type="GO" id="GO:0043138">
    <property type="term" value="F:3'-5' DNA helicase activity"/>
    <property type="evidence" value="ECO:0007669"/>
    <property type="project" value="TreeGrafter"/>
</dbReference>
<keyword evidence="5" id="KW-0235">DNA replication</keyword>
<comment type="similarity">
    <text evidence="2">Belongs to the MCM family.</text>
</comment>
<dbReference type="SUPFAM" id="SSF52540">
    <property type="entry name" value="P-loop containing nucleoside triphosphate hydrolases"/>
    <property type="match status" value="1"/>
</dbReference>
<dbReference type="InterPro" id="IPR041562">
    <property type="entry name" value="MCM_lid"/>
</dbReference>
<dbReference type="InterPro" id="IPR033762">
    <property type="entry name" value="MCM_OB"/>
</dbReference>
<dbReference type="Pfam" id="PF17207">
    <property type="entry name" value="MCM_OB"/>
    <property type="match status" value="1"/>
</dbReference>
<feature type="compositionally biased region" description="Basic and acidic residues" evidence="16">
    <location>
        <begin position="90"/>
        <end position="101"/>
    </location>
</feature>
<keyword evidence="8" id="KW-0863">Zinc-finger</keyword>
<dbReference type="PROSITE" id="PS00847">
    <property type="entry name" value="MCM_1"/>
    <property type="match status" value="1"/>
</dbReference>
<dbReference type="GO" id="GO:0008270">
    <property type="term" value="F:zinc ion binding"/>
    <property type="evidence" value="ECO:0007669"/>
    <property type="project" value="UniProtKB-KW"/>
</dbReference>
<evidence type="ECO:0000256" key="6">
    <source>
        <dbReference type="ARBA" id="ARBA00022723"/>
    </source>
</evidence>
<dbReference type="InterPro" id="IPR027417">
    <property type="entry name" value="P-loop_NTPase"/>
</dbReference>
<dbReference type="GO" id="GO:0000727">
    <property type="term" value="P:double-strand break repair via break-induced replication"/>
    <property type="evidence" value="ECO:0007669"/>
    <property type="project" value="TreeGrafter"/>
</dbReference>
<accession>A0AAD9D4E5</accession>
<dbReference type="Pfam" id="PF23669">
    <property type="entry name" value="WHD_MCM2"/>
    <property type="match status" value="1"/>
</dbReference>
<proteinExistence type="inferred from homology"/>
<dbReference type="GO" id="GO:1902975">
    <property type="term" value="P:mitotic DNA replication initiation"/>
    <property type="evidence" value="ECO:0007669"/>
    <property type="project" value="TreeGrafter"/>
</dbReference>
<dbReference type="GO" id="GO:0005634">
    <property type="term" value="C:nucleus"/>
    <property type="evidence" value="ECO:0007669"/>
    <property type="project" value="UniProtKB-SubCell"/>
</dbReference>
<keyword evidence="14" id="KW-0539">Nucleus</keyword>
<dbReference type="GO" id="GO:0016787">
    <property type="term" value="F:hydrolase activity"/>
    <property type="evidence" value="ECO:0007669"/>
    <property type="project" value="UniProtKB-KW"/>
</dbReference>
<dbReference type="Proteomes" id="UP001224775">
    <property type="component" value="Unassembled WGS sequence"/>
</dbReference>
<dbReference type="InterPro" id="IPR018525">
    <property type="entry name" value="MCM_CS"/>
</dbReference>
<evidence type="ECO:0000256" key="8">
    <source>
        <dbReference type="ARBA" id="ARBA00022771"/>
    </source>
</evidence>
<keyword evidence="15" id="KW-0131">Cell cycle</keyword>
<dbReference type="InterPro" id="IPR059098">
    <property type="entry name" value="WHD_MCM2"/>
</dbReference>
<organism evidence="18 19">
    <name type="scientific">Skeletonema marinoi</name>
    <dbReference type="NCBI Taxonomy" id="267567"/>
    <lineage>
        <taxon>Eukaryota</taxon>
        <taxon>Sar</taxon>
        <taxon>Stramenopiles</taxon>
        <taxon>Ochrophyta</taxon>
        <taxon>Bacillariophyta</taxon>
        <taxon>Coscinodiscophyceae</taxon>
        <taxon>Thalassiosirophycidae</taxon>
        <taxon>Thalassiosirales</taxon>
        <taxon>Skeletonemataceae</taxon>
        <taxon>Skeletonema</taxon>
        <taxon>Skeletonema marinoi-dohrnii complex</taxon>
    </lineage>
</organism>
<evidence type="ECO:0000313" key="18">
    <source>
        <dbReference type="EMBL" id="KAK1733332.1"/>
    </source>
</evidence>
<comment type="caution">
    <text evidence="18">The sequence shown here is derived from an EMBL/GenBank/DDBJ whole genome shotgun (WGS) entry which is preliminary data.</text>
</comment>
<feature type="region of interest" description="Disordered" evidence="16">
    <location>
        <begin position="1"/>
        <end position="216"/>
    </location>
</feature>
<keyword evidence="19" id="KW-1185">Reference proteome</keyword>
<feature type="compositionally biased region" description="Acidic residues" evidence="16">
    <location>
        <begin position="129"/>
        <end position="159"/>
    </location>
</feature>
<feature type="compositionally biased region" description="Polar residues" evidence="16">
    <location>
        <begin position="35"/>
        <end position="46"/>
    </location>
</feature>
<dbReference type="SMART" id="SM00350">
    <property type="entry name" value="MCM"/>
    <property type="match status" value="1"/>
</dbReference>
<dbReference type="GO" id="GO:0005524">
    <property type="term" value="F:ATP binding"/>
    <property type="evidence" value="ECO:0007669"/>
    <property type="project" value="UniProtKB-KW"/>
</dbReference>
<dbReference type="PROSITE" id="PS50051">
    <property type="entry name" value="MCM_2"/>
    <property type="match status" value="1"/>
</dbReference>
<dbReference type="Gene3D" id="3.30.1640.10">
    <property type="entry name" value="mini-chromosome maintenance (MCM) complex, chain A, domain 1"/>
    <property type="match status" value="1"/>
</dbReference>
<keyword evidence="12" id="KW-0067">ATP-binding</keyword>
<keyword evidence="13" id="KW-0238">DNA-binding</keyword>
<dbReference type="Pfam" id="PF12619">
    <property type="entry name" value="MCM2_N"/>
    <property type="match status" value="1"/>
</dbReference>
<dbReference type="GO" id="GO:0042555">
    <property type="term" value="C:MCM complex"/>
    <property type="evidence" value="ECO:0007669"/>
    <property type="project" value="InterPro"/>
</dbReference>
<dbReference type="FunFam" id="3.40.50.300:FF:000138">
    <property type="entry name" value="DNA helicase"/>
    <property type="match status" value="1"/>
</dbReference>
<keyword evidence="11" id="KW-0862">Zinc</keyword>
<feature type="region of interest" description="Disordered" evidence="16">
    <location>
        <begin position="300"/>
        <end position="332"/>
    </location>
</feature>
<evidence type="ECO:0000256" key="15">
    <source>
        <dbReference type="ARBA" id="ARBA00023306"/>
    </source>
</evidence>
<dbReference type="PRINTS" id="PR01657">
    <property type="entry name" value="MCMFAMILY"/>
</dbReference>
<dbReference type="AlphaFoldDB" id="A0AAD9D4E5"/>
<dbReference type="PANTHER" id="PTHR11630">
    <property type="entry name" value="DNA REPLICATION LICENSING FACTOR MCM FAMILY MEMBER"/>
    <property type="match status" value="1"/>
</dbReference>
<comment type="subcellular location">
    <subcellularLocation>
        <location evidence="1">Nucleus</location>
    </subcellularLocation>
</comment>
<dbReference type="PRINTS" id="PR01658">
    <property type="entry name" value="MCMPROTEIN2"/>
</dbReference>
<keyword evidence="9 18" id="KW-0378">Hydrolase</keyword>
<evidence type="ECO:0000259" key="17">
    <source>
        <dbReference type="PROSITE" id="PS50051"/>
    </source>
</evidence>
<dbReference type="InterPro" id="IPR031327">
    <property type="entry name" value="MCM"/>
</dbReference>
<evidence type="ECO:0000256" key="16">
    <source>
        <dbReference type="SAM" id="MobiDB-lite"/>
    </source>
</evidence>
<protein>
    <recommendedName>
        <fullName evidence="4">DNA replication licensing factor MCM2</fullName>
        <ecNumber evidence="3">3.6.4.12</ecNumber>
    </recommendedName>
</protein>
<dbReference type="Pfam" id="PF00493">
    <property type="entry name" value="MCM"/>
    <property type="match status" value="1"/>
</dbReference>
<feature type="compositionally biased region" description="Gly residues" evidence="16">
    <location>
        <begin position="301"/>
        <end position="313"/>
    </location>
</feature>
<evidence type="ECO:0000256" key="3">
    <source>
        <dbReference type="ARBA" id="ARBA00012551"/>
    </source>
</evidence>
<dbReference type="Pfam" id="PF17855">
    <property type="entry name" value="MCM_lid"/>
    <property type="match status" value="1"/>
</dbReference>
<evidence type="ECO:0000256" key="7">
    <source>
        <dbReference type="ARBA" id="ARBA00022741"/>
    </source>
</evidence>
<evidence type="ECO:0000256" key="13">
    <source>
        <dbReference type="ARBA" id="ARBA00023125"/>
    </source>
</evidence>
<evidence type="ECO:0000256" key="2">
    <source>
        <dbReference type="ARBA" id="ARBA00008010"/>
    </source>
</evidence>
<name>A0AAD9D4E5_9STRA</name>
<dbReference type="InterPro" id="IPR012340">
    <property type="entry name" value="NA-bd_OB-fold"/>
</dbReference>
<feature type="compositionally biased region" description="Acidic residues" evidence="16">
    <location>
        <begin position="314"/>
        <end position="332"/>
    </location>
</feature>
<evidence type="ECO:0000256" key="1">
    <source>
        <dbReference type="ARBA" id="ARBA00004123"/>
    </source>
</evidence>
<dbReference type="GO" id="GO:0003697">
    <property type="term" value="F:single-stranded DNA binding"/>
    <property type="evidence" value="ECO:0007669"/>
    <property type="project" value="TreeGrafter"/>
</dbReference>
<keyword evidence="6" id="KW-0479">Metal-binding</keyword>
<sequence>MSSNNNGPTGPSGDIPKRRRIIATEEDDDEDERSVFSNANNDTQQAEEGGDEPTTTNDNNEEENDTQQQQRRRQRERLEARAAERRRRRLLAEAEDLRQSARESYPGDEFYQGPDMNEVPDPEILQDPAMDEEDADNLPSDNDDANNDDDYDDGDDDYDPTYNNDLDADADGTAAQVLFGNRDSRRRGRNGGGGGRRGRRTANEEEEEDGEDLMENAMKDYQPIAALDTYGTEDIDNRDYDNMDADERYAAEAVLQARDKERNLSAMMGGRARGFYGALDAMEEDLEEEEERMRRRAMFGRAGGAGGGDGGDGGGDDDGNGMDDDDIDNDNFEDEEGVNLEAFDVPLREWIAQDRTRREIQRKFRMFLSTFREGEEFDEDILDDPTLDEAERKRRRRLLAQTPPTYEDRIRQMCSVNKSALELSYLHLMQKEPTLALWINEAPRDMLDVLNEAATRHTLRLFPSYHTIRDEIHVRIADVPIVDSLRDLRRAHLDGLVKVSGVLTRRSGVFPQLKLAFYDCIKCKSVMGPFRVEDTTSHSSGPDGNRDVSDLHSPTICHECDSEGPFKLNAARSRYRNYQRVNLQERPGSVPPGRVPRTKEVVFLDDLVDIARPGEEVEVTGIFCHSYDYYLTQRSGFPVFQTYVSANHIRKKEDASSAHNLSEADRKLILELAADPNIGKRIIASIAPSIYGHEHVKMSLAMALFGAVPKNVDDKHRIRGDVNVLILGDPGTAKSQMLKYAEATAPRAVYSAGKGASAVGLTANVHKDPITREWTLEGGALVLADRGVCLIDEFDKMNEQDRTSIHEAMEQQSISISKAGIVTSLQARCSVIAAANPIGGRYDSSCTLAENVELTDPILQRFDCLCVLQDTVDPVADERLASFVTESHMLSIPTSDVARGAALAPQRSRFESSDGIDSGDLIPQALLRKYIQYARANCRPALRGGTFDQEKIASLYVQLRKESVNSGGVPIAVRHIESIMRMSEAHAKMHLRDYVRDDDMDASIKMMLESFISAQKFSVRRSLRRSFAKFLSSGEDRVHLLLHILQDMMRNEAMYQTIRQKQRGGGEAPEVLEVPLEEFESRARDRKIYDVVEFCKGQPFEEAGYTLDMGRRLIVKNF</sequence>